<dbReference type="InterPro" id="IPR001750">
    <property type="entry name" value="ND/Mrp_TM"/>
</dbReference>
<feature type="transmembrane region" description="Helical" evidence="10">
    <location>
        <begin position="112"/>
        <end position="129"/>
    </location>
</feature>
<evidence type="ECO:0000256" key="9">
    <source>
        <dbReference type="RuleBase" id="RU000320"/>
    </source>
</evidence>
<dbReference type="InterPro" id="IPR050616">
    <property type="entry name" value="CPA3_Na-H_Antiporter_A"/>
</dbReference>
<dbReference type="InterPro" id="IPR046806">
    <property type="entry name" value="MrpA_C/MbhE"/>
</dbReference>
<feature type="transmembrane region" description="Helical" evidence="10">
    <location>
        <begin position="690"/>
        <end position="712"/>
    </location>
</feature>
<feature type="domain" description="NADH:quinone oxidoreductase/Mrp antiporter transmembrane" evidence="11">
    <location>
        <begin position="130"/>
        <end position="406"/>
    </location>
</feature>
<gene>
    <name evidence="16" type="ORF">BEE62_01285</name>
</gene>
<dbReference type="Pfam" id="PF00662">
    <property type="entry name" value="Proton_antipo_N"/>
    <property type="match status" value="1"/>
</dbReference>
<keyword evidence="7" id="KW-0406">Ion transport</keyword>
<dbReference type="PANTHER" id="PTHR43373">
    <property type="entry name" value="NA(+)/H(+) ANTIPORTER SUBUNIT"/>
    <property type="match status" value="1"/>
</dbReference>
<feature type="transmembrane region" description="Helical" evidence="10">
    <location>
        <begin position="371"/>
        <end position="393"/>
    </location>
</feature>
<feature type="transmembrane region" description="Helical" evidence="10">
    <location>
        <begin position="507"/>
        <end position="527"/>
    </location>
</feature>
<dbReference type="Pfam" id="PF04039">
    <property type="entry name" value="MnhB"/>
    <property type="match status" value="1"/>
</dbReference>
<dbReference type="Pfam" id="PF20501">
    <property type="entry name" value="MbhE"/>
    <property type="match status" value="1"/>
</dbReference>
<accession>A0A1M2UU24</accession>
<organism evidence="16 17">
    <name type="scientific">Marinobacter nauticus</name>
    <name type="common">Marinobacter hydrocarbonoclasticus</name>
    <name type="synonym">Marinobacter aquaeolei</name>
    <dbReference type="NCBI Taxonomy" id="2743"/>
    <lineage>
        <taxon>Bacteria</taxon>
        <taxon>Pseudomonadati</taxon>
        <taxon>Pseudomonadota</taxon>
        <taxon>Gammaproteobacteria</taxon>
        <taxon>Pseudomonadales</taxon>
        <taxon>Marinobacteraceae</taxon>
        <taxon>Marinobacter</taxon>
    </lineage>
</organism>
<dbReference type="PRINTS" id="PR01434">
    <property type="entry name" value="NADHDHGNASE5"/>
</dbReference>
<dbReference type="Pfam" id="PF00361">
    <property type="entry name" value="Proton_antipo_M"/>
    <property type="match status" value="1"/>
</dbReference>
<feature type="transmembrane region" description="Helical" evidence="10">
    <location>
        <begin position="168"/>
        <end position="189"/>
    </location>
</feature>
<dbReference type="GO" id="GO:0005886">
    <property type="term" value="C:plasma membrane"/>
    <property type="evidence" value="ECO:0007669"/>
    <property type="project" value="UniProtKB-SubCell"/>
</dbReference>
<dbReference type="PANTHER" id="PTHR43373:SF1">
    <property type="entry name" value="NA(+)_H(+) ANTIPORTER SUBUNIT A"/>
    <property type="match status" value="1"/>
</dbReference>
<feature type="transmembrane region" description="Helical" evidence="10">
    <location>
        <begin position="656"/>
        <end position="678"/>
    </location>
</feature>
<keyword evidence="17" id="KW-1185">Reference proteome</keyword>
<feature type="transmembrane region" description="Helical" evidence="10">
    <location>
        <begin position="607"/>
        <end position="625"/>
    </location>
</feature>
<dbReference type="InterPro" id="IPR001516">
    <property type="entry name" value="Proton_antipo_N"/>
</dbReference>
<evidence type="ECO:0000256" key="7">
    <source>
        <dbReference type="ARBA" id="ARBA00023065"/>
    </source>
</evidence>
<feature type="domain" description="NADH-Ubiquinone oxidoreductase (complex I) chain 5 N-terminal" evidence="12">
    <location>
        <begin position="69"/>
        <end position="114"/>
    </location>
</feature>
<keyword evidence="4" id="KW-1003">Cell membrane</keyword>
<evidence type="ECO:0000256" key="5">
    <source>
        <dbReference type="ARBA" id="ARBA00022692"/>
    </source>
</evidence>
<evidence type="ECO:0000259" key="11">
    <source>
        <dbReference type="Pfam" id="PF00361"/>
    </source>
</evidence>
<feature type="transmembrane region" description="Helical" evidence="10">
    <location>
        <begin position="456"/>
        <end position="479"/>
    </location>
</feature>
<comment type="subcellular location">
    <subcellularLocation>
        <location evidence="1">Cell membrane</location>
        <topology evidence="1">Multi-pass membrane protein</topology>
    </subcellularLocation>
    <subcellularLocation>
        <location evidence="9">Membrane</location>
        <topology evidence="9">Multi-pass membrane protein</topology>
    </subcellularLocation>
</comment>
<dbReference type="Pfam" id="PF13244">
    <property type="entry name" value="MbhD"/>
    <property type="match status" value="1"/>
</dbReference>
<protein>
    <submittedName>
        <fullName evidence="16">Monovalent cation/H+ antiporter subunit A</fullName>
    </submittedName>
</protein>
<sequence>MVPGLIILLPVLGAFASWLLSRRSAGTSIRAHALLAAVAPFTGVLLLASHWPQASDQNALVTTVQWIPQLGLDLSFRLDGLSWLFATLITGIGCLIILYARYYFDGKATAPRFFILIQLFMTAMLGIVLSENLLFMLVFWELTSLVSFLLIGFNWSSRGARRGARMSLVITGGGGLALLAGILLLGNMAGSFQLSDILAQGEMLKQHSLYPLMLSLVLLGAFTKSAQAPFHLWLPHAMAAPTPVSAYLHSATMVKAGLFLMARLHPALGDTELWFSLITVTGMVTLMVGAFVAMFMHDIKGLLAYSTISHLGLITLLIGMGSEMAMAAALFHLVCHALFKAPLFMMAGYVDQATGSRDMQLINGLWRWMPALMIVTIVPAAAMAGLPLMSGYLSKKMLFSESLLVTAPHWADVVIPAWVTVAGLFSVAYSVRIFHNVFFNGQPRDLPVWPPKHKPAAALLPLAILATLSLLVGLAPQWIYDHLVHIAVLQTTVSHLPAYDFSALSEAHTPAMMSLLAMLGGLAVYAARKPLFAIHARLPEVDAKDIFETAMQRTIRFSQTLVYRLENGSLQRYLALILFTTVALVAWNLSGLERWRGPVPMTSLDPLVVFGISILCLSAIGVTLFHRHRLPALLLLSVTGLFVTLTFAWFSAPDLALTQLSVEVMAVVIMMLALSFLPQSSPKESRFPRIARDLFVALAAGGGVAAFTFAVLTRPVNSISDFFLANSVPGGGGTNVVNVILVDFRGFDTLGEITVLGIAAVAVFAFTRNLNLKKRVAESGHSHWVAEPHPVILQMVAHMALPIALLVSAYIFLRGHNMPGGGFIAGLVTAVALTLQYMAGGLVWAQARMRTHFRSLIGAGLLIALLTGVASWVLGYPFLTTTFAHLHWPLIGEFELASALLFDLGVYTTVVGATLLILANLGKLMTIAGPGKEVG</sequence>
<evidence type="ECO:0000259" key="14">
    <source>
        <dbReference type="Pfam" id="PF13244"/>
    </source>
</evidence>
<feature type="transmembrane region" description="Helical" evidence="10">
    <location>
        <begin position="753"/>
        <end position="770"/>
    </location>
</feature>
<keyword evidence="2" id="KW-0813">Transport</keyword>
<dbReference type="GO" id="GO:0006811">
    <property type="term" value="P:monoatomic ion transport"/>
    <property type="evidence" value="ECO:0007669"/>
    <property type="project" value="UniProtKB-KW"/>
</dbReference>
<comment type="caution">
    <text evidence="16">The sequence shown here is derived from an EMBL/GenBank/DDBJ whole genome shotgun (WGS) entry which is preliminary data.</text>
</comment>
<evidence type="ECO:0000256" key="8">
    <source>
        <dbReference type="ARBA" id="ARBA00023136"/>
    </source>
</evidence>
<evidence type="ECO:0000256" key="4">
    <source>
        <dbReference type="ARBA" id="ARBA00022475"/>
    </source>
</evidence>
<dbReference type="InterPro" id="IPR007182">
    <property type="entry name" value="MnhB"/>
</dbReference>
<feature type="transmembrane region" description="Helical" evidence="10">
    <location>
        <begin position="135"/>
        <end position="156"/>
    </location>
</feature>
<feature type="transmembrane region" description="Helical" evidence="10">
    <location>
        <begin position="6"/>
        <end position="21"/>
    </location>
</feature>
<feature type="transmembrane region" description="Helical" evidence="10">
    <location>
        <begin position="791"/>
        <end position="811"/>
    </location>
</feature>
<feature type="transmembrane region" description="Helical" evidence="10">
    <location>
        <begin position="632"/>
        <end position="650"/>
    </location>
</feature>
<feature type="domain" description="MrpA C-terminal/MbhE" evidence="15">
    <location>
        <begin position="689"/>
        <end position="769"/>
    </location>
</feature>
<evidence type="ECO:0000256" key="3">
    <source>
        <dbReference type="ARBA" id="ARBA00022449"/>
    </source>
</evidence>
<dbReference type="Proteomes" id="UP000183986">
    <property type="component" value="Unassembled WGS sequence"/>
</dbReference>
<keyword evidence="5 9" id="KW-0812">Transmembrane</keyword>
<feature type="transmembrane region" description="Helical" evidence="10">
    <location>
        <begin position="856"/>
        <end position="879"/>
    </location>
</feature>
<feature type="transmembrane region" description="Helical" evidence="10">
    <location>
        <begin position="413"/>
        <end position="435"/>
    </location>
</feature>
<evidence type="ECO:0000259" key="15">
    <source>
        <dbReference type="Pfam" id="PF20501"/>
    </source>
</evidence>
<dbReference type="RefSeq" id="WP_072675957.1">
    <property type="nucleotide sequence ID" value="NZ_MPKY01000001.1"/>
</dbReference>
<feature type="transmembrane region" description="Helical" evidence="10">
    <location>
        <begin position="80"/>
        <end position="100"/>
    </location>
</feature>
<evidence type="ECO:0000259" key="13">
    <source>
        <dbReference type="Pfam" id="PF04039"/>
    </source>
</evidence>
<keyword evidence="6 10" id="KW-1133">Transmembrane helix</keyword>
<evidence type="ECO:0000256" key="2">
    <source>
        <dbReference type="ARBA" id="ARBA00022448"/>
    </source>
</evidence>
<evidence type="ECO:0000259" key="12">
    <source>
        <dbReference type="Pfam" id="PF00662"/>
    </source>
</evidence>
<dbReference type="GO" id="GO:0015297">
    <property type="term" value="F:antiporter activity"/>
    <property type="evidence" value="ECO:0007669"/>
    <property type="project" value="UniProtKB-KW"/>
</dbReference>
<feature type="domain" description="MrpA C-terminal/MbhD" evidence="14">
    <location>
        <begin position="615"/>
        <end position="679"/>
    </location>
</feature>
<dbReference type="EMBL" id="MPKY01000001">
    <property type="protein sequence ID" value="OJS98849.1"/>
    <property type="molecule type" value="Genomic_DNA"/>
</dbReference>
<feature type="domain" description="Na+/H+ antiporter MnhB subunit-related protein" evidence="13">
    <location>
        <begin position="792"/>
        <end position="915"/>
    </location>
</feature>
<evidence type="ECO:0000256" key="1">
    <source>
        <dbReference type="ARBA" id="ARBA00004651"/>
    </source>
</evidence>
<evidence type="ECO:0000256" key="10">
    <source>
        <dbReference type="SAM" id="Phobius"/>
    </source>
</evidence>
<evidence type="ECO:0000256" key="6">
    <source>
        <dbReference type="ARBA" id="ARBA00022989"/>
    </source>
</evidence>
<dbReference type="NCBIfam" id="NF009288">
    <property type="entry name" value="PRK12648.1"/>
    <property type="match status" value="1"/>
</dbReference>
<proteinExistence type="predicted"/>
<feature type="transmembrane region" description="Helical" evidence="10">
    <location>
        <begin position="573"/>
        <end position="592"/>
    </location>
</feature>
<evidence type="ECO:0000313" key="17">
    <source>
        <dbReference type="Proteomes" id="UP000183986"/>
    </source>
</evidence>
<feature type="transmembrane region" description="Helical" evidence="10">
    <location>
        <begin position="274"/>
        <end position="295"/>
    </location>
</feature>
<keyword evidence="3" id="KW-0050">Antiport</keyword>
<keyword evidence="8 10" id="KW-0472">Membrane</keyword>
<evidence type="ECO:0000313" key="16">
    <source>
        <dbReference type="EMBL" id="OJS98849.1"/>
    </source>
</evidence>
<dbReference type="OrthoDB" id="9811798at2"/>
<feature type="transmembrane region" description="Helical" evidence="10">
    <location>
        <begin position="326"/>
        <end position="350"/>
    </location>
</feature>
<feature type="transmembrane region" description="Helical" evidence="10">
    <location>
        <begin position="33"/>
        <end position="51"/>
    </location>
</feature>
<feature type="transmembrane region" description="Helical" evidence="10">
    <location>
        <begin position="899"/>
        <end position="919"/>
    </location>
</feature>
<dbReference type="AlphaFoldDB" id="A0A1M2UU24"/>
<dbReference type="InterPro" id="IPR025383">
    <property type="entry name" value="MrpA_C/MbhD"/>
</dbReference>
<feature type="transmembrane region" description="Helical" evidence="10">
    <location>
        <begin position="302"/>
        <end position="320"/>
    </location>
</feature>
<reference evidence="16" key="1">
    <citation type="submission" date="2016-11" db="EMBL/GenBank/DDBJ databases">
        <title>Draft Genome Sequence of Marinobacter hydrocarbonoclasticus strain STW2, a polyaromatic aromatic hydrocarbon degrading and denitrifying bacterium from rhizosphere of Seagrass Enhalus acodoides.</title>
        <authorList>
            <person name="Ling J."/>
            <person name="Dong J."/>
        </authorList>
    </citation>
    <scope>NUCLEOTIDE SEQUENCE [LARGE SCALE GENOMIC DNA]</scope>
    <source>
        <strain evidence="16">STW2</strain>
    </source>
</reference>
<feature type="transmembrane region" description="Helical" evidence="10">
    <location>
        <begin position="823"/>
        <end position="844"/>
    </location>
</feature>
<name>A0A1M2UU24_MARNT</name>